<dbReference type="InterPro" id="IPR000237">
    <property type="entry name" value="GRIP_dom"/>
</dbReference>
<feature type="region of interest" description="Disordered" evidence="1">
    <location>
        <begin position="269"/>
        <end position="301"/>
    </location>
</feature>
<sequence length="556" mass="62085">MSATVFPEPTTTTTSTKPPPTRTKIPVPATPPPSRRSSVRVPNDGLPPSGRSDSHLRSREDRCRFAAPPSPSAASDAGNNTQCSSGPLPKRGRSLMDRSRRGAGDRPEYLKLGGDGGTLKGREAVKSPARVRSTSLSLSTSRSQSNSKSPISPINNSEGKTYSTSGLDNWDAESITSIGSSLASCDHASVARNGTTFSGRSMKYIFHCNQQAGSTGEDYLTPTQRAHRQVKKLKYLLHQATKEVEERDSDILKLTKEVVELRLYKAALGSPEDKSNSSSEEITVREKRSADVTPGDDSVVRNEFNNYSYADSGHFEDFTTSSVHSKESDEQKSPSSFPKTETCERATSTEYLGEISEAEYKQLMKEYERRIQELVRTHEEESLQMKQKHNDRVEELLERITDINTRYWQLVPELETAKERIKELEQRLEEASKNLDENDGDVTDTNQGQSSGALYDRTKIIELAHQNSTRVSVPELLMELQVTKNELENIKAMYRQLMEAKSKTKIDPEITLQFLKSAVYYFLTDKENSQGHLKAIQSILGFTSSEILNIEKARLT</sequence>
<reference evidence="3" key="1">
    <citation type="submission" date="2022-01" db="EMBL/GenBank/DDBJ databases">
        <authorList>
            <person name="King R."/>
        </authorList>
    </citation>
    <scope>NUCLEOTIDE SEQUENCE</scope>
</reference>
<proteinExistence type="predicted"/>
<name>A0A9P0DNR0_PHACE</name>
<dbReference type="AlphaFoldDB" id="A0A9P0DNR0"/>
<dbReference type="EMBL" id="OU896714">
    <property type="protein sequence ID" value="CAH1180364.1"/>
    <property type="molecule type" value="Genomic_DNA"/>
</dbReference>
<evidence type="ECO:0000313" key="4">
    <source>
        <dbReference type="Proteomes" id="UP001153737"/>
    </source>
</evidence>
<reference evidence="3" key="2">
    <citation type="submission" date="2022-10" db="EMBL/GenBank/DDBJ databases">
        <authorList>
            <consortium name="ENA_rothamsted_submissions"/>
            <consortium name="culmorum"/>
            <person name="King R."/>
        </authorList>
    </citation>
    <scope>NUCLEOTIDE SEQUENCE</scope>
</reference>
<feature type="region of interest" description="Disordered" evidence="1">
    <location>
        <begin position="1"/>
        <end position="165"/>
    </location>
</feature>
<organism evidence="3 4">
    <name type="scientific">Phaedon cochleariae</name>
    <name type="common">Mustard beetle</name>
    <dbReference type="NCBI Taxonomy" id="80249"/>
    <lineage>
        <taxon>Eukaryota</taxon>
        <taxon>Metazoa</taxon>
        <taxon>Ecdysozoa</taxon>
        <taxon>Arthropoda</taxon>
        <taxon>Hexapoda</taxon>
        <taxon>Insecta</taxon>
        <taxon>Pterygota</taxon>
        <taxon>Neoptera</taxon>
        <taxon>Endopterygota</taxon>
        <taxon>Coleoptera</taxon>
        <taxon>Polyphaga</taxon>
        <taxon>Cucujiformia</taxon>
        <taxon>Chrysomeloidea</taxon>
        <taxon>Chrysomelidae</taxon>
        <taxon>Chrysomelinae</taxon>
        <taxon>Chrysomelini</taxon>
        <taxon>Phaedon</taxon>
    </lineage>
</organism>
<protein>
    <recommendedName>
        <fullName evidence="2">GRIP domain-containing protein</fullName>
    </recommendedName>
</protein>
<feature type="compositionally biased region" description="Low complexity" evidence="1">
    <location>
        <begin position="132"/>
        <end position="157"/>
    </location>
</feature>
<evidence type="ECO:0000259" key="2">
    <source>
        <dbReference type="PROSITE" id="PS50913"/>
    </source>
</evidence>
<gene>
    <name evidence="3" type="ORF">PHAECO_LOCUS11784</name>
</gene>
<keyword evidence="4" id="KW-1185">Reference proteome</keyword>
<dbReference type="PROSITE" id="PS50913">
    <property type="entry name" value="GRIP"/>
    <property type="match status" value="1"/>
</dbReference>
<evidence type="ECO:0000313" key="3">
    <source>
        <dbReference type="EMBL" id="CAH1180364.1"/>
    </source>
</evidence>
<feature type="domain" description="GRIP" evidence="2">
    <location>
        <begin position="505"/>
        <end position="553"/>
    </location>
</feature>
<feature type="compositionally biased region" description="Low complexity" evidence="1">
    <location>
        <begin position="1"/>
        <end position="27"/>
    </location>
</feature>
<dbReference type="Proteomes" id="UP001153737">
    <property type="component" value="Chromosome 8"/>
</dbReference>
<dbReference type="Pfam" id="PF01465">
    <property type="entry name" value="GRIP"/>
    <property type="match status" value="1"/>
</dbReference>
<accession>A0A9P0DNR0</accession>
<feature type="region of interest" description="Disordered" evidence="1">
    <location>
        <begin position="320"/>
        <end position="345"/>
    </location>
</feature>
<feature type="compositionally biased region" description="Basic and acidic residues" evidence="1">
    <location>
        <begin position="52"/>
        <end position="64"/>
    </location>
</feature>
<dbReference type="OrthoDB" id="5807119at2759"/>
<feature type="compositionally biased region" description="Basic and acidic residues" evidence="1">
    <location>
        <begin position="94"/>
        <end position="109"/>
    </location>
</feature>
<feature type="compositionally biased region" description="Polar residues" evidence="1">
    <location>
        <begin position="333"/>
        <end position="345"/>
    </location>
</feature>
<evidence type="ECO:0000256" key="1">
    <source>
        <dbReference type="SAM" id="MobiDB-lite"/>
    </source>
</evidence>
<feature type="region of interest" description="Disordered" evidence="1">
    <location>
        <begin position="432"/>
        <end position="451"/>
    </location>
</feature>